<reference evidence="4" key="1">
    <citation type="journal article" date="2019" name="Int. J. Syst. Evol. Microbiol.">
        <title>The Global Catalogue of Microorganisms (GCM) 10K type strain sequencing project: providing services to taxonomists for standard genome sequencing and annotation.</title>
        <authorList>
            <consortium name="The Broad Institute Genomics Platform"/>
            <consortium name="The Broad Institute Genome Sequencing Center for Infectious Disease"/>
            <person name="Wu L."/>
            <person name="Ma J."/>
        </authorList>
    </citation>
    <scope>NUCLEOTIDE SEQUENCE [LARGE SCALE GENOMIC DNA]</scope>
    <source>
        <strain evidence="4">JCM 17705</strain>
    </source>
</reference>
<proteinExistence type="predicted"/>
<comment type="caution">
    <text evidence="3">The sequence shown here is derived from an EMBL/GenBank/DDBJ whole genome shotgun (WGS) entry which is preliminary data.</text>
</comment>
<organism evidence="3 4">
    <name type="scientific">Mucilaginibacter gynuensis</name>
    <dbReference type="NCBI Taxonomy" id="1302236"/>
    <lineage>
        <taxon>Bacteria</taxon>
        <taxon>Pseudomonadati</taxon>
        <taxon>Bacteroidota</taxon>
        <taxon>Sphingobacteriia</taxon>
        <taxon>Sphingobacteriales</taxon>
        <taxon>Sphingobacteriaceae</taxon>
        <taxon>Mucilaginibacter</taxon>
    </lineage>
</organism>
<dbReference type="Pfam" id="PF06439">
    <property type="entry name" value="3keto-disac_hyd"/>
    <property type="match status" value="1"/>
</dbReference>
<sequence length="242" mass="27278">MRTQIIKRTALAVASASVVLMYAAWKPTPSADKLIKKNGWVSLFDGKTTKGWHSYNKTGPVAGWEAKDGVLASVETSYEATNADIVSDKEYTNFEFAWEWRIGKGSNSGVMYHVVEDAKYPTTFTTGPEYQLIDEVGWDGPLEDWQKAGCDYAMHLPNDKKVLKPVGEWNTSKIVFNKGHVEHWLNGAKILEFEAWTDEWNKKRTEGKWKEYPAYGAAKTGRIALQAHGGKVAFRNIKIKEL</sequence>
<dbReference type="Gene3D" id="2.60.120.560">
    <property type="entry name" value="Exo-inulinase, domain 1"/>
    <property type="match status" value="1"/>
</dbReference>
<dbReference type="EMBL" id="BAABFT010000018">
    <property type="protein sequence ID" value="GAA4337004.1"/>
    <property type="molecule type" value="Genomic_DNA"/>
</dbReference>
<evidence type="ECO:0000259" key="2">
    <source>
        <dbReference type="Pfam" id="PF06439"/>
    </source>
</evidence>
<name>A0ABP8HC01_9SPHI</name>
<dbReference type="RefSeq" id="WP_345213570.1">
    <property type="nucleotide sequence ID" value="NZ_BAABFT010000018.1"/>
</dbReference>
<evidence type="ECO:0000256" key="1">
    <source>
        <dbReference type="SAM" id="SignalP"/>
    </source>
</evidence>
<evidence type="ECO:0000313" key="3">
    <source>
        <dbReference type="EMBL" id="GAA4337004.1"/>
    </source>
</evidence>
<feature type="signal peptide" evidence="1">
    <location>
        <begin position="1"/>
        <end position="23"/>
    </location>
</feature>
<keyword evidence="1" id="KW-0732">Signal</keyword>
<keyword evidence="4" id="KW-1185">Reference proteome</keyword>
<accession>A0ABP8HC01</accession>
<evidence type="ECO:0000313" key="4">
    <source>
        <dbReference type="Proteomes" id="UP001500582"/>
    </source>
</evidence>
<feature type="chain" id="PRO_5046453717" evidence="1">
    <location>
        <begin position="24"/>
        <end position="242"/>
    </location>
</feature>
<feature type="domain" description="3-keto-alpha-glucoside-1,2-lyase/3-keto-2-hydroxy-glucal hydratase" evidence="2">
    <location>
        <begin position="39"/>
        <end position="240"/>
    </location>
</feature>
<gene>
    <name evidence="3" type="ORF">GCM10023149_46240</name>
</gene>
<dbReference type="Proteomes" id="UP001500582">
    <property type="component" value="Unassembled WGS sequence"/>
</dbReference>
<dbReference type="InterPro" id="IPR010496">
    <property type="entry name" value="AL/BT2_dom"/>
</dbReference>
<protein>
    <submittedName>
        <fullName evidence="3">DUF1080 domain-containing protein</fullName>
    </submittedName>
</protein>